<feature type="non-terminal residue" evidence="2">
    <location>
        <position position="58"/>
    </location>
</feature>
<comment type="caution">
    <text evidence="2">The sequence shown here is derived from an EMBL/GenBank/DDBJ whole genome shotgun (WGS) entry which is preliminary data.</text>
</comment>
<protein>
    <submittedName>
        <fullName evidence="2">Uncharacterized protein</fullName>
    </submittedName>
</protein>
<feature type="compositionally biased region" description="Basic and acidic residues" evidence="1">
    <location>
        <begin position="26"/>
        <end position="35"/>
    </location>
</feature>
<dbReference type="EMBL" id="ADLS01000043">
    <property type="protein sequence ID" value="EGX67692.1"/>
    <property type="molecule type" value="Genomic_DNA"/>
</dbReference>
<dbReference type="AlphaFoldDB" id="G1WLJ8"/>
<sequence>MEHANPYAGLVGSPAPAEPEDPSDAVEERGLRDETGSGAPSEAAEMSRPPPPRPRCGA</sequence>
<gene>
    <name evidence="2" type="ORF">HMPREF9452_02211</name>
</gene>
<keyword evidence="3" id="KW-1185">Reference proteome</keyword>
<name>G1WLJ8_9ACTN</name>
<dbReference type="HOGENOM" id="CLU_3000853_0_0_11"/>
<proteinExistence type="predicted"/>
<evidence type="ECO:0000256" key="1">
    <source>
        <dbReference type="SAM" id="MobiDB-lite"/>
    </source>
</evidence>
<reference evidence="2 3" key="1">
    <citation type="submission" date="2011-06" db="EMBL/GenBank/DDBJ databases">
        <title>The Genome Sequence of Collinsella tanakaei YIT 12063.</title>
        <authorList>
            <consortium name="The Broad Institute Genome Sequencing Platform"/>
            <person name="Earl A."/>
            <person name="Ward D."/>
            <person name="Feldgarden M."/>
            <person name="Gevers D."/>
            <person name="Morotomi M."/>
            <person name="Young S.K."/>
            <person name="Zeng Q."/>
            <person name="Gargeya S."/>
            <person name="Fitzgerald M."/>
            <person name="Haas B."/>
            <person name="Abouelleil A."/>
            <person name="Alvarado L."/>
            <person name="Arachchi H.M."/>
            <person name="Berlin A."/>
            <person name="Brown A."/>
            <person name="Chapman S.B."/>
            <person name="Chen Z."/>
            <person name="Dunbar C."/>
            <person name="Freedman E."/>
            <person name="Gearin G."/>
            <person name="Gellesch M."/>
            <person name="Goldberg J."/>
            <person name="Griggs A."/>
            <person name="Gujja S."/>
            <person name="Heiman D."/>
            <person name="Howarth C."/>
            <person name="Larson L."/>
            <person name="Lui A."/>
            <person name="MacDonald P.J.P."/>
            <person name="Mehta T."/>
            <person name="Montmayeur A."/>
            <person name="Murphy C."/>
            <person name="Neiman D."/>
            <person name="Pearson M."/>
            <person name="Priest M."/>
            <person name="Roberts A."/>
            <person name="Saif S."/>
            <person name="Shea T."/>
            <person name="Shenoy N."/>
            <person name="Sisk P."/>
            <person name="Stolte C."/>
            <person name="Sykes S."/>
            <person name="Wortman J."/>
            <person name="Nusbaum C."/>
            <person name="Birren B."/>
        </authorList>
    </citation>
    <scope>NUCLEOTIDE SEQUENCE [LARGE SCALE GENOMIC DNA]</scope>
    <source>
        <strain evidence="2 3">YIT 12063</strain>
    </source>
</reference>
<feature type="compositionally biased region" description="Pro residues" evidence="1">
    <location>
        <begin position="48"/>
        <end position="58"/>
    </location>
</feature>
<dbReference type="Proteomes" id="UP000004830">
    <property type="component" value="Unassembled WGS sequence"/>
</dbReference>
<evidence type="ECO:0000313" key="2">
    <source>
        <dbReference type="EMBL" id="EGX67692.1"/>
    </source>
</evidence>
<feature type="region of interest" description="Disordered" evidence="1">
    <location>
        <begin position="1"/>
        <end position="58"/>
    </location>
</feature>
<organism evidence="2 3">
    <name type="scientific">Collinsella tanakaei YIT 12063</name>
    <dbReference type="NCBI Taxonomy" id="742742"/>
    <lineage>
        <taxon>Bacteria</taxon>
        <taxon>Bacillati</taxon>
        <taxon>Actinomycetota</taxon>
        <taxon>Coriobacteriia</taxon>
        <taxon>Coriobacteriales</taxon>
        <taxon>Coriobacteriaceae</taxon>
        <taxon>Collinsella</taxon>
    </lineage>
</organism>
<accession>G1WLJ8</accession>
<evidence type="ECO:0000313" key="3">
    <source>
        <dbReference type="Proteomes" id="UP000004830"/>
    </source>
</evidence>